<sequence>MVLVPYNDYGKLTESQKTFNKTLSSTRVLIENTFGLLKSRFRQLLQLDIHSVDKITKFIISSCVLHNLCIDMDDHIEIRNEENEILFNEPEVIIYETEMLLKKNGELKRDAIKNSMQYIVNII</sequence>
<proteinExistence type="predicted"/>
<protein>
    <recommendedName>
        <fullName evidence="3">DDE Tnp4 domain-containing protein</fullName>
    </recommendedName>
</protein>
<evidence type="ECO:0000256" key="2">
    <source>
        <dbReference type="ARBA" id="ARBA00022723"/>
    </source>
</evidence>
<gene>
    <name evidence="4" type="ORF">g.31757</name>
</gene>
<dbReference type="InterPro" id="IPR027806">
    <property type="entry name" value="HARBI1_dom"/>
</dbReference>
<dbReference type="Pfam" id="PF13359">
    <property type="entry name" value="DDE_Tnp_4"/>
    <property type="match status" value="1"/>
</dbReference>
<evidence type="ECO:0000313" key="4">
    <source>
        <dbReference type="EMBL" id="MBY20942.1"/>
    </source>
</evidence>
<evidence type="ECO:0000256" key="1">
    <source>
        <dbReference type="ARBA" id="ARBA00001968"/>
    </source>
</evidence>
<dbReference type="EMBL" id="GGMR01008323">
    <property type="protein sequence ID" value="MBY20942.1"/>
    <property type="molecule type" value="Transcribed_RNA"/>
</dbReference>
<organism evidence="4">
    <name type="scientific">Schizaphis graminum</name>
    <name type="common">Green bug aphid</name>
    <dbReference type="NCBI Taxonomy" id="13262"/>
    <lineage>
        <taxon>Eukaryota</taxon>
        <taxon>Metazoa</taxon>
        <taxon>Ecdysozoa</taxon>
        <taxon>Arthropoda</taxon>
        <taxon>Hexapoda</taxon>
        <taxon>Insecta</taxon>
        <taxon>Pterygota</taxon>
        <taxon>Neoptera</taxon>
        <taxon>Paraneoptera</taxon>
        <taxon>Hemiptera</taxon>
        <taxon>Sternorrhyncha</taxon>
        <taxon>Aphidomorpha</taxon>
        <taxon>Aphidoidea</taxon>
        <taxon>Aphididae</taxon>
        <taxon>Aphidini</taxon>
        <taxon>Schizaphis</taxon>
    </lineage>
</organism>
<accession>A0A2S2NV70</accession>
<dbReference type="AlphaFoldDB" id="A0A2S2NV70"/>
<reference evidence="4" key="1">
    <citation type="submission" date="2018-04" db="EMBL/GenBank/DDBJ databases">
        <title>Transcriptome of Schizaphis graminum biotype I.</title>
        <authorList>
            <person name="Scully E.D."/>
            <person name="Geib S.M."/>
            <person name="Palmer N.A."/>
            <person name="Koch K."/>
            <person name="Bradshaw J."/>
            <person name="Heng-Moss T."/>
            <person name="Sarath G."/>
        </authorList>
    </citation>
    <scope>NUCLEOTIDE SEQUENCE</scope>
</reference>
<evidence type="ECO:0000259" key="3">
    <source>
        <dbReference type="Pfam" id="PF13359"/>
    </source>
</evidence>
<keyword evidence="2" id="KW-0479">Metal-binding</keyword>
<feature type="domain" description="DDE Tnp4" evidence="3">
    <location>
        <begin position="3"/>
        <end position="67"/>
    </location>
</feature>
<dbReference type="GO" id="GO:0046872">
    <property type="term" value="F:metal ion binding"/>
    <property type="evidence" value="ECO:0007669"/>
    <property type="project" value="UniProtKB-KW"/>
</dbReference>
<comment type="cofactor">
    <cofactor evidence="1">
        <name>a divalent metal cation</name>
        <dbReference type="ChEBI" id="CHEBI:60240"/>
    </cofactor>
</comment>
<name>A0A2S2NV70_SCHGA</name>